<dbReference type="InterPro" id="IPR036291">
    <property type="entry name" value="NAD(P)-bd_dom_sf"/>
</dbReference>
<evidence type="ECO:0000256" key="3">
    <source>
        <dbReference type="ARBA" id="ARBA00022833"/>
    </source>
</evidence>
<comment type="caution">
    <text evidence="7">The sequence shown here is derived from an EMBL/GenBank/DDBJ whole genome shotgun (WGS) entry which is preliminary data.</text>
</comment>
<comment type="similarity">
    <text evidence="5">Belongs to the zinc-containing alcohol dehydrogenase family.</text>
</comment>
<name>A0A2T0QZB7_9ACTN</name>
<reference evidence="7 8" key="1">
    <citation type="submission" date="2018-03" db="EMBL/GenBank/DDBJ databases">
        <title>Genomic Encyclopedia of Archaeal and Bacterial Type Strains, Phase II (KMG-II): from individual species to whole genera.</title>
        <authorList>
            <person name="Goeker M."/>
        </authorList>
    </citation>
    <scope>NUCLEOTIDE SEQUENCE [LARGE SCALE GENOMIC DNA]</scope>
    <source>
        <strain evidence="7 8">DSM 19711</strain>
    </source>
</reference>
<dbReference type="InterPro" id="IPR013149">
    <property type="entry name" value="ADH-like_C"/>
</dbReference>
<dbReference type="GO" id="GO:0008270">
    <property type="term" value="F:zinc ion binding"/>
    <property type="evidence" value="ECO:0007669"/>
    <property type="project" value="InterPro"/>
</dbReference>
<evidence type="ECO:0000256" key="2">
    <source>
        <dbReference type="ARBA" id="ARBA00022723"/>
    </source>
</evidence>
<feature type="domain" description="Enoyl reductase (ER)" evidence="6">
    <location>
        <begin position="22"/>
        <end position="351"/>
    </location>
</feature>
<evidence type="ECO:0000256" key="4">
    <source>
        <dbReference type="ARBA" id="ARBA00023002"/>
    </source>
</evidence>
<dbReference type="PROSITE" id="PS00059">
    <property type="entry name" value="ADH_ZINC"/>
    <property type="match status" value="1"/>
</dbReference>
<keyword evidence="4" id="KW-0560">Oxidoreductase</keyword>
<dbReference type="InterPro" id="IPR011032">
    <property type="entry name" value="GroES-like_sf"/>
</dbReference>
<protein>
    <submittedName>
        <fullName evidence="7">D-arabinose 1-dehydrogenase-like Zn-dependent alcohol dehydrogenase</fullName>
    </submittedName>
</protein>
<evidence type="ECO:0000313" key="8">
    <source>
        <dbReference type="Proteomes" id="UP000238083"/>
    </source>
</evidence>
<dbReference type="Pfam" id="PF00107">
    <property type="entry name" value="ADH_zinc_N"/>
    <property type="match status" value="1"/>
</dbReference>
<dbReference type="Gene3D" id="3.90.180.10">
    <property type="entry name" value="Medium-chain alcohol dehydrogenases, catalytic domain"/>
    <property type="match status" value="1"/>
</dbReference>
<dbReference type="PANTHER" id="PTHR43401">
    <property type="entry name" value="L-THREONINE 3-DEHYDROGENASE"/>
    <property type="match status" value="1"/>
</dbReference>
<keyword evidence="2 5" id="KW-0479">Metal-binding</keyword>
<dbReference type="Proteomes" id="UP000238083">
    <property type="component" value="Unassembled WGS sequence"/>
</dbReference>
<dbReference type="RefSeq" id="WP_245885532.1">
    <property type="nucleotide sequence ID" value="NZ_PVZF01000012.1"/>
</dbReference>
<dbReference type="SUPFAM" id="SSF51735">
    <property type="entry name" value="NAD(P)-binding Rossmann-fold domains"/>
    <property type="match status" value="1"/>
</dbReference>
<dbReference type="InterPro" id="IPR020843">
    <property type="entry name" value="ER"/>
</dbReference>
<evidence type="ECO:0000259" key="6">
    <source>
        <dbReference type="SMART" id="SM00829"/>
    </source>
</evidence>
<accession>A0A2T0QZB7</accession>
<dbReference type="AlphaFoldDB" id="A0A2T0QZB7"/>
<evidence type="ECO:0000256" key="5">
    <source>
        <dbReference type="RuleBase" id="RU361277"/>
    </source>
</evidence>
<dbReference type="SMART" id="SM00829">
    <property type="entry name" value="PKS_ER"/>
    <property type="match status" value="1"/>
</dbReference>
<dbReference type="CDD" id="cd08239">
    <property type="entry name" value="THR_DH_like"/>
    <property type="match status" value="1"/>
</dbReference>
<gene>
    <name evidence="7" type="ORF">CLV37_112171</name>
</gene>
<keyword evidence="8" id="KW-1185">Reference proteome</keyword>
<evidence type="ECO:0000256" key="1">
    <source>
        <dbReference type="ARBA" id="ARBA00001947"/>
    </source>
</evidence>
<dbReference type="EMBL" id="PVZF01000012">
    <property type="protein sequence ID" value="PRY11870.1"/>
    <property type="molecule type" value="Genomic_DNA"/>
</dbReference>
<sequence>MTVPTTAPATPTTMRAAYLPGGRVVDLREVPVPDPAHGQVLVAMRASTICGSDLRAIYREHLGEGPEAYQDVVGGHEPSGRVVAVGPGVDRIRVGDRVVVYHISGCGQCDDCRRGYQISCSSPLRAAYGWQRDGGHADHLLAEERDLLVLPDSLTYLDGACVACGFGTAYEAVRRIGVTGADRLLVVGLGPVGLAAGLLAQALGVRTVVGVDPSSERQELALRLGAVTTATDPTDEAFERALPGGVETAVDCSGSGAGQLFALRHTRRWGRVALVGEGGHLSVDVSEHVIHQQLTIHGSWVTSTVHMAELLELLDRTGLHPEVVVTDTRPITEADEAYRIADSGTHGKVGIVWPDTP</sequence>
<comment type="cofactor">
    <cofactor evidence="1 5">
        <name>Zn(2+)</name>
        <dbReference type="ChEBI" id="CHEBI:29105"/>
    </cofactor>
</comment>
<evidence type="ECO:0000313" key="7">
    <source>
        <dbReference type="EMBL" id="PRY11870.1"/>
    </source>
</evidence>
<keyword evidence="3 5" id="KW-0862">Zinc</keyword>
<dbReference type="SUPFAM" id="SSF50129">
    <property type="entry name" value="GroES-like"/>
    <property type="match status" value="1"/>
</dbReference>
<dbReference type="GO" id="GO:0016491">
    <property type="term" value="F:oxidoreductase activity"/>
    <property type="evidence" value="ECO:0007669"/>
    <property type="project" value="UniProtKB-KW"/>
</dbReference>
<organism evidence="7 8">
    <name type="scientific">Kineococcus rhizosphaerae</name>
    <dbReference type="NCBI Taxonomy" id="559628"/>
    <lineage>
        <taxon>Bacteria</taxon>
        <taxon>Bacillati</taxon>
        <taxon>Actinomycetota</taxon>
        <taxon>Actinomycetes</taxon>
        <taxon>Kineosporiales</taxon>
        <taxon>Kineosporiaceae</taxon>
        <taxon>Kineococcus</taxon>
    </lineage>
</organism>
<dbReference type="PANTHER" id="PTHR43401:SF5">
    <property type="entry name" value="ALCOHOL DEHYDROGENASE-RELATED"/>
    <property type="match status" value="1"/>
</dbReference>
<dbReference type="InterPro" id="IPR002328">
    <property type="entry name" value="ADH_Zn_CS"/>
</dbReference>
<dbReference type="InterPro" id="IPR050129">
    <property type="entry name" value="Zn_alcohol_dh"/>
</dbReference>
<proteinExistence type="inferred from homology"/>
<dbReference type="InterPro" id="IPR013154">
    <property type="entry name" value="ADH-like_N"/>
</dbReference>
<dbReference type="Pfam" id="PF08240">
    <property type="entry name" value="ADH_N"/>
    <property type="match status" value="1"/>
</dbReference>